<comment type="caution">
    <text evidence="1">The sequence shown here is derived from an EMBL/GenBank/DDBJ whole genome shotgun (WGS) entry which is preliminary data.</text>
</comment>
<gene>
    <name evidence="1" type="ORF">GALL_510230</name>
</gene>
<evidence type="ECO:0000313" key="1">
    <source>
        <dbReference type="EMBL" id="OIQ67398.1"/>
    </source>
</evidence>
<accession>A0A1J5P827</accession>
<protein>
    <submittedName>
        <fullName evidence="1">Uncharacterized protein</fullName>
    </submittedName>
</protein>
<sequence>MCRPGLLVHRHRLSGQQRLIGLNLGPLKQQRIGSNAVALGQYQDIATHHRTAGNAHGQTIAQHQGPRTAQVTQAGQCMLGLALLVQGQGQHHKNQAKQHQPLMQIAKQQVQHARAQQQRKHRVRERFAQDTQPALALLAGELVGPLLAQTLGRLFGSPAHGRRITRTLRLLHFLHHFYL</sequence>
<dbReference type="EMBL" id="MLJW01005954">
    <property type="protein sequence ID" value="OIQ67398.1"/>
    <property type="molecule type" value="Genomic_DNA"/>
</dbReference>
<dbReference type="AlphaFoldDB" id="A0A1J5P827"/>
<organism evidence="1">
    <name type="scientific">mine drainage metagenome</name>
    <dbReference type="NCBI Taxonomy" id="410659"/>
    <lineage>
        <taxon>unclassified sequences</taxon>
        <taxon>metagenomes</taxon>
        <taxon>ecological metagenomes</taxon>
    </lineage>
</organism>
<name>A0A1J5P827_9ZZZZ</name>
<dbReference type="AntiFam" id="ANF00076">
    <property type="entry name" value="Shadow ORF (opposite copA)"/>
</dbReference>
<reference evidence="1" key="1">
    <citation type="submission" date="2016-10" db="EMBL/GenBank/DDBJ databases">
        <title>Sequence of Gallionella enrichment culture.</title>
        <authorList>
            <person name="Poehlein A."/>
            <person name="Muehling M."/>
            <person name="Daniel R."/>
        </authorList>
    </citation>
    <scope>NUCLEOTIDE SEQUENCE</scope>
</reference>
<dbReference type="AntiFam" id="ANF00085">
    <property type="entry name" value="Shadow ORF (opposite pacL)"/>
</dbReference>
<proteinExistence type="predicted"/>